<organism evidence="1 2">
    <name type="scientific">Parascaris univalens</name>
    <name type="common">Nematode worm</name>
    <dbReference type="NCBI Taxonomy" id="6257"/>
    <lineage>
        <taxon>Eukaryota</taxon>
        <taxon>Metazoa</taxon>
        <taxon>Ecdysozoa</taxon>
        <taxon>Nematoda</taxon>
        <taxon>Chromadorea</taxon>
        <taxon>Rhabditida</taxon>
        <taxon>Spirurina</taxon>
        <taxon>Ascaridomorpha</taxon>
        <taxon>Ascaridoidea</taxon>
        <taxon>Ascarididae</taxon>
        <taxon>Parascaris</taxon>
    </lineage>
</organism>
<keyword evidence="1" id="KW-1185">Reference proteome</keyword>
<name>A0A914ZKX5_PARUN</name>
<evidence type="ECO:0000313" key="1">
    <source>
        <dbReference type="Proteomes" id="UP000887569"/>
    </source>
</evidence>
<sequence>MSPSWTKAVLRKRALRNAIRTVVHQNATTLCARVSRWRKFFKATGCNAIVAIPLAVCNAINPFFMSSAQMIAIVEQL</sequence>
<dbReference type="Proteomes" id="UP000887569">
    <property type="component" value="Unplaced"/>
</dbReference>
<dbReference type="WBParaSite" id="PgB05_g153_t02">
    <property type="protein sequence ID" value="PgB05_g153_t02"/>
    <property type="gene ID" value="PgB05_g153"/>
</dbReference>
<protein>
    <submittedName>
        <fullName evidence="2">Uncharacterized protein</fullName>
    </submittedName>
</protein>
<proteinExistence type="predicted"/>
<reference evidence="2" key="1">
    <citation type="submission" date="2022-11" db="UniProtKB">
        <authorList>
            <consortium name="WormBaseParasite"/>
        </authorList>
    </citation>
    <scope>IDENTIFICATION</scope>
</reference>
<evidence type="ECO:0000313" key="2">
    <source>
        <dbReference type="WBParaSite" id="PgB05_g153_t02"/>
    </source>
</evidence>
<accession>A0A914ZKX5</accession>
<dbReference type="AlphaFoldDB" id="A0A914ZKX5"/>